<gene>
    <name evidence="2" type="ORF">LSCM4_08252</name>
</gene>
<dbReference type="KEGG" id="loi:92364056"/>
<organism evidence="2 3">
    <name type="scientific">Leishmania orientalis</name>
    <dbReference type="NCBI Taxonomy" id="2249476"/>
    <lineage>
        <taxon>Eukaryota</taxon>
        <taxon>Discoba</taxon>
        <taxon>Euglenozoa</taxon>
        <taxon>Kinetoplastea</taxon>
        <taxon>Metakinetoplastina</taxon>
        <taxon>Trypanosomatida</taxon>
        <taxon>Trypanosomatidae</taxon>
        <taxon>Leishmaniinae</taxon>
        <taxon>Leishmania</taxon>
    </lineage>
</organism>
<feature type="region of interest" description="Disordered" evidence="1">
    <location>
        <begin position="152"/>
        <end position="213"/>
    </location>
</feature>
<dbReference type="Proteomes" id="UP000674143">
    <property type="component" value="Unassembled WGS sequence"/>
</dbReference>
<evidence type="ECO:0000256" key="1">
    <source>
        <dbReference type="SAM" id="MobiDB-lite"/>
    </source>
</evidence>
<feature type="region of interest" description="Disordered" evidence="1">
    <location>
        <begin position="1"/>
        <end position="28"/>
    </location>
</feature>
<feature type="region of interest" description="Disordered" evidence="1">
    <location>
        <begin position="43"/>
        <end position="68"/>
    </location>
</feature>
<comment type="caution">
    <text evidence="2">The sequence shown here is derived from an EMBL/GenBank/DDBJ whole genome shotgun (WGS) entry which is preliminary data.</text>
</comment>
<feature type="compositionally biased region" description="Low complexity" evidence="1">
    <location>
        <begin position="591"/>
        <end position="608"/>
    </location>
</feature>
<dbReference type="GeneID" id="92364056"/>
<keyword evidence="3" id="KW-1185">Reference proteome</keyword>
<dbReference type="AlphaFoldDB" id="A0A836HUT3"/>
<feature type="region of interest" description="Disordered" evidence="1">
    <location>
        <begin position="296"/>
        <end position="371"/>
    </location>
</feature>
<dbReference type="EMBL" id="JAFHLR010000003">
    <property type="protein sequence ID" value="KAG5488028.1"/>
    <property type="molecule type" value="Genomic_DNA"/>
</dbReference>
<feature type="compositionally biased region" description="Basic and acidic residues" evidence="1">
    <location>
        <begin position="230"/>
        <end position="255"/>
    </location>
</feature>
<feature type="region of interest" description="Disordered" evidence="1">
    <location>
        <begin position="228"/>
        <end position="283"/>
    </location>
</feature>
<feature type="compositionally biased region" description="Low complexity" evidence="1">
    <location>
        <begin position="201"/>
        <end position="213"/>
    </location>
</feature>
<accession>A0A836HUT3</accession>
<name>A0A836HUT3_9TRYP</name>
<feature type="compositionally biased region" description="Polar residues" evidence="1">
    <location>
        <begin position="1"/>
        <end position="12"/>
    </location>
</feature>
<protein>
    <submittedName>
        <fullName evidence="2">Uncharacterized protein</fullName>
    </submittedName>
</protein>
<reference evidence="3" key="2">
    <citation type="journal article" date="2021" name="Sci. Data">
        <title>Chromosome-scale genome sequencing, assembly and annotation of six genomes from subfamily Leishmaniinae.</title>
        <authorList>
            <person name="Almutairi H."/>
            <person name="Urbaniak M.D."/>
            <person name="Bates M.D."/>
            <person name="Jariyapan N."/>
            <person name="Kwakye-Nuako G."/>
            <person name="Thomaz Soccol V."/>
            <person name="Al-Salem W.S."/>
            <person name="Dillon R.J."/>
            <person name="Bates P.A."/>
            <person name="Gatherer D."/>
        </authorList>
    </citation>
    <scope>NUCLEOTIDE SEQUENCE [LARGE SCALE GENOMIC DNA]</scope>
</reference>
<feature type="region of interest" description="Disordered" evidence="1">
    <location>
        <begin position="93"/>
        <end position="121"/>
    </location>
</feature>
<feature type="compositionally biased region" description="Acidic residues" evidence="1">
    <location>
        <begin position="297"/>
        <end position="308"/>
    </location>
</feature>
<feature type="compositionally biased region" description="Low complexity" evidence="1">
    <location>
        <begin position="44"/>
        <end position="53"/>
    </location>
</feature>
<evidence type="ECO:0000313" key="2">
    <source>
        <dbReference type="EMBL" id="KAG5488028.1"/>
    </source>
</evidence>
<reference evidence="3" key="1">
    <citation type="journal article" date="2021" name="Microbiol. Resour. Announc.">
        <title>LGAAP: Leishmaniinae Genome Assembly and Annotation Pipeline.</title>
        <authorList>
            <person name="Almutairi H."/>
            <person name="Urbaniak M.D."/>
            <person name="Bates M.D."/>
            <person name="Jariyapan N."/>
            <person name="Kwakye-Nuako G."/>
            <person name="Thomaz-Soccol V."/>
            <person name="Al-Salem W.S."/>
            <person name="Dillon R.J."/>
            <person name="Bates P.A."/>
            <person name="Gatherer D."/>
        </authorList>
    </citation>
    <scope>NUCLEOTIDE SEQUENCE [LARGE SCALE GENOMIC DNA]</scope>
</reference>
<feature type="compositionally biased region" description="Basic and acidic residues" evidence="1">
    <location>
        <begin position="580"/>
        <end position="590"/>
    </location>
</feature>
<sequence length="719" mass="74642">MSSDFETLSCNVESSEGRRGGSISSDFDTLDDLVAEQDARLLRRLSVQSSSPRAGDRRAPPYEPSSIHSSRRELVVYGYRNYGVTGEVAATTPAARGSLGSKRSKNEQHRRPAAAQSAAVTTGELHVDTDLCCGDGGGGSDCGKAHLLAKDHTTCGRPPATKVASRRTETASWATGAATATAAHASGSRDEKPGSAAQGQATCPPDSSTPTPLTSAAAMAELAIARRTHGSADSHDCEDDRGVEEERASRRDDQNVQRGHPVVASAAASRPPHFRSIAPPRCSARDLDGFYNTGLLLEDDDDDDDEATESGLRCGDARAVDSAAALPPSGTSGTTLSNTHGAGGQLGNDAPICPPRSQATTTVSDHHAGGHRIHSASLASANALTVRVPRSLWIASQRKAAGDQLCRLAVALPTMTAVHWLSLVITLLVPVNLLCLDVMALGWIRRRVDLSYGGASALPPPGRSAAPTPSRVGICGGAGVSTAAAATSPSSCSNGSGFASSVGTATDLSTSVGGSGCSTCSSDAAGAGNSGRVGTPRPASSSGHTVPALCSVILWLLAPNGLLCRLFIYRYQRPGGRSVAEGKETQDKFVADPSPSVEAAAAPSTPSPQYRAAAADTDEYRHLRAEWQACRDAYECVRRLAPQLEVIELFVRYACLWVMVHAALPCATAASEWTEAWLLKAPAPEEEAAAAQNGSDWRAEIDATAPAPPRRAADTFVAA</sequence>
<evidence type="ECO:0000313" key="3">
    <source>
        <dbReference type="Proteomes" id="UP000674143"/>
    </source>
</evidence>
<feature type="region of interest" description="Disordered" evidence="1">
    <location>
        <begin position="578"/>
        <end position="609"/>
    </location>
</feature>
<proteinExistence type="predicted"/>
<feature type="compositionally biased region" description="Low complexity" evidence="1">
    <location>
        <begin position="170"/>
        <end position="185"/>
    </location>
</feature>
<feature type="compositionally biased region" description="Polar residues" evidence="1">
    <location>
        <begin position="329"/>
        <end position="340"/>
    </location>
</feature>
<dbReference type="RefSeq" id="XP_067066155.1">
    <property type="nucleotide sequence ID" value="XM_067210122.1"/>
</dbReference>